<accession>A0A3S1BEF2</accession>
<reference evidence="1 2" key="1">
    <citation type="submission" date="2019-01" db="EMBL/GenBank/DDBJ databases">
        <title>A draft genome assembly of the solar-powered sea slug Elysia chlorotica.</title>
        <authorList>
            <person name="Cai H."/>
            <person name="Li Q."/>
            <person name="Fang X."/>
            <person name="Li J."/>
            <person name="Curtis N.E."/>
            <person name="Altenburger A."/>
            <person name="Shibata T."/>
            <person name="Feng M."/>
            <person name="Maeda T."/>
            <person name="Schwartz J.A."/>
            <person name="Shigenobu S."/>
            <person name="Lundholm N."/>
            <person name="Nishiyama T."/>
            <person name="Yang H."/>
            <person name="Hasebe M."/>
            <person name="Li S."/>
            <person name="Pierce S.K."/>
            <person name="Wang J."/>
        </authorList>
    </citation>
    <scope>NUCLEOTIDE SEQUENCE [LARGE SCALE GENOMIC DNA]</scope>
    <source>
        <strain evidence="1">EC2010</strain>
        <tissue evidence="1">Whole organism of an adult</tissue>
    </source>
</reference>
<sequence length="211" mass="23831">MQILLEGYGLDLDLNISRIGQVQGKIKKKIYFAKMNDLHVCRESSVSKFVLVKESRAVHIDLQPFLTQSHLGNGFQSSWFQSCHLHEVLSLIKSPLETALDEAGSLNVDNKKKTPSREFVLTGETVRIACTFKPQPEEDIFLASQKRSRINDGTKSPMRHCFCQLDMHPEKLLCYVCPRSNSSTLQLSQIVNAMPSSQQEDISKYFQPAAS</sequence>
<gene>
    <name evidence="1" type="ORF">EGW08_010486</name>
</gene>
<organism evidence="1 2">
    <name type="scientific">Elysia chlorotica</name>
    <name type="common">Eastern emerald elysia</name>
    <name type="synonym">Sea slug</name>
    <dbReference type="NCBI Taxonomy" id="188477"/>
    <lineage>
        <taxon>Eukaryota</taxon>
        <taxon>Metazoa</taxon>
        <taxon>Spiralia</taxon>
        <taxon>Lophotrochozoa</taxon>
        <taxon>Mollusca</taxon>
        <taxon>Gastropoda</taxon>
        <taxon>Heterobranchia</taxon>
        <taxon>Euthyneura</taxon>
        <taxon>Panpulmonata</taxon>
        <taxon>Sacoglossa</taxon>
        <taxon>Placobranchoidea</taxon>
        <taxon>Plakobranchidae</taxon>
        <taxon>Elysia</taxon>
    </lineage>
</organism>
<comment type="caution">
    <text evidence="1">The sequence shown here is derived from an EMBL/GenBank/DDBJ whole genome shotgun (WGS) entry which is preliminary data.</text>
</comment>
<dbReference type="OrthoDB" id="6100089at2759"/>
<dbReference type="AlphaFoldDB" id="A0A3S1BEF2"/>
<dbReference type="EMBL" id="RQTK01000322">
    <property type="protein sequence ID" value="RUS81732.1"/>
    <property type="molecule type" value="Genomic_DNA"/>
</dbReference>
<protein>
    <submittedName>
        <fullName evidence="1">Uncharacterized protein</fullName>
    </submittedName>
</protein>
<proteinExistence type="predicted"/>
<keyword evidence="2" id="KW-1185">Reference proteome</keyword>
<name>A0A3S1BEF2_ELYCH</name>
<evidence type="ECO:0000313" key="1">
    <source>
        <dbReference type="EMBL" id="RUS81732.1"/>
    </source>
</evidence>
<evidence type="ECO:0000313" key="2">
    <source>
        <dbReference type="Proteomes" id="UP000271974"/>
    </source>
</evidence>
<dbReference type="Proteomes" id="UP000271974">
    <property type="component" value="Unassembled WGS sequence"/>
</dbReference>
<dbReference type="STRING" id="188477.A0A3S1BEF2"/>